<accession>A0A1H7YLG5</accession>
<dbReference type="Pfam" id="PF20409">
    <property type="entry name" value="SnoaL_5"/>
    <property type="match status" value="1"/>
</dbReference>
<evidence type="ECO:0000313" key="3">
    <source>
        <dbReference type="Proteomes" id="UP000198984"/>
    </source>
</evidence>
<sequence>MTTATSTMTTRAIAARLAELCRKGDFETAQKELFAKDAVSIEPYATDDFEKETKGLDKIIEKGEKFQSMVEAMHGGVDISDPVFAENSFALSMTMDITMKQKGRMKMSELCVYEVKDGKIISEQFFM</sequence>
<evidence type="ECO:0000259" key="1">
    <source>
        <dbReference type="Pfam" id="PF20409"/>
    </source>
</evidence>
<proteinExistence type="predicted"/>
<gene>
    <name evidence="2" type="ORF">SAMN04488505_104482</name>
</gene>
<dbReference type="AlphaFoldDB" id="A0A1H7YLG5"/>
<dbReference type="Gene3D" id="3.10.450.50">
    <property type="match status" value="1"/>
</dbReference>
<feature type="domain" description="SnoaL-like" evidence="1">
    <location>
        <begin position="8"/>
        <end position="126"/>
    </location>
</feature>
<dbReference type="STRING" id="573321.SAMN04488505_104482"/>
<keyword evidence="3" id="KW-1185">Reference proteome</keyword>
<protein>
    <submittedName>
        <fullName evidence="2">SnoaL-like domain-containing protein</fullName>
    </submittedName>
</protein>
<dbReference type="InterPro" id="IPR032710">
    <property type="entry name" value="NTF2-like_dom_sf"/>
</dbReference>
<name>A0A1H7YLG5_9BACT</name>
<reference evidence="2 3" key="1">
    <citation type="submission" date="2016-10" db="EMBL/GenBank/DDBJ databases">
        <authorList>
            <person name="de Groot N.N."/>
        </authorList>
    </citation>
    <scope>NUCLEOTIDE SEQUENCE [LARGE SCALE GENOMIC DNA]</scope>
    <source>
        <strain evidence="2 3">DSM 21039</strain>
    </source>
</reference>
<dbReference type="InterPro" id="IPR046860">
    <property type="entry name" value="SnoaL_5"/>
</dbReference>
<dbReference type="Proteomes" id="UP000198984">
    <property type="component" value="Unassembled WGS sequence"/>
</dbReference>
<dbReference type="SUPFAM" id="SSF54427">
    <property type="entry name" value="NTF2-like"/>
    <property type="match status" value="1"/>
</dbReference>
<evidence type="ECO:0000313" key="2">
    <source>
        <dbReference type="EMBL" id="SEM46825.1"/>
    </source>
</evidence>
<organism evidence="2 3">
    <name type="scientific">Chitinophaga rupis</name>
    <dbReference type="NCBI Taxonomy" id="573321"/>
    <lineage>
        <taxon>Bacteria</taxon>
        <taxon>Pseudomonadati</taxon>
        <taxon>Bacteroidota</taxon>
        <taxon>Chitinophagia</taxon>
        <taxon>Chitinophagales</taxon>
        <taxon>Chitinophagaceae</taxon>
        <taxon>Chitinophaga</taxon>
    </lineage>
</organism>
<dbReference type="RefSeq" id="WP_238386622.1">
    <property type="nucleotide sequence ID" value="NZ_FOBB01000004.1"/>
</dbReference>
<dbReference type="EMBL" id="FOBB01000004">
    <property type="protein sequence ID" value="SEM46825.1"/>
    <property type="molecule type" value="Genomic_DNA"/>
</dbReference>